<feature type="domain" description="UspA" evidence="3">
    <location>
        <begin position="87"/>
        <end position="237"/>
    </location>
</feature>
<dbReference type="InterPro" id="IPR018551">
    <property type="entry name" value="DUF2007"/>
</dbReference>
<dbReference type="AlphaFoldDB" id="T1DT55"/>
<name>T1DT55_9PORP</name>
<evidence type="ECO:0000259" key="3">
    <source>
        <dbReference type="Pfam" id="PF00582"/>
    </source>
</evidence>
<proteinExistence type="inferred from homology"/>
<dbReference type="Pfam" id="PF00582">
    <property type="entry name" value="Usp"/>
    <property type="match status" value="1"/>
</dbReference>
<evidence type="ECO:0000256" key="2">
    <source>
        <dbReference type="SAM" id="Coils"/>
    </source>
</evidence>
<dbReference type="Pfam" id="PF09413">
    <property type="entry name" value="DUF2007"/>
    <property type="match status" value="1"/>
</dbReference>
<dbReference type="PANTHER" id="PTHR46268">
    <property type="entry name" value="STRESS RESPONSE PROTEIN NHAX"/>
    <property type="match status" value="1"/>
</dbReference>
<protein>
    <submittedName>
        <fullName evidence="5">UspA</fullName>
    </submittedName>
</protein>
<dbReference type="CDD" id="cd00293">
    <property type="entry name" value="USP-like"/>
    <property type="match status" value="1"/>
</dbReference>
<dbReference type="SUPFAM" id="SSF52402">
    <property type="entry name" value="Adenine nucleotide alpha hydrolases-like"/>
    <property type="match status" value="2"/>
</dbReference>
<dbReference type="PANTHER" id="PTHR46268:SF6">
    <property type="entry name" value="UNIVERSAL STRESS PROTEIN UP12"/>
    <property type="match status" value="1"/>
</dbReference>
<evidence type="ECO:0000259" key="4">
    <source>
        <dbReference type="Pfam" id="PF09413"/>
    </source>
</evidence>
<organism evidence="5 6">
    <name type="scientific">Porphyromonas crevioricanis JCM 15906</name>
    <dbReference type="NCBI Taxonomy" id="1305617"/>
    <lineage>
        <taxon>Bacteria</taxon>
        <taxon>Pseudomonadati</taxon>
        <taxon>Bacteroidota</taxon>
        <taxon>Bacteroidia</taxon>
        <taxon>Bacteroidales</taxon>
        <taxon>Porphyromonadaceae</taxon>
        <taxon>Porphyromonas</taxon>
    </lineage>
</organism>
<dbReference type="PRINTS" id="PR01438">
    <property type="entry name" value="UNVRSLSTRESS"/>
</dbReference>
<reference evidence="6" key="1">
    <citation type="journal article" date="2013" name="Genome">
        <title>Draft Genome Sequences of Porphyromonas crevioricanis JCM 15906T and Porphyromonas cansulci JCM 13913T Isolated from a Canine Oral Cavity.</title>
        <authorList>
            <person name="Sakamoto M."/>
            <person name="Tanaka N."/>
            <person name="Shiwa Y."/>
            <person name="Yoshikawa H."/>
            <person name="Ohkuma M."/>
        </authorList>
    </citation>
    <scope>NUCLEOTIDE SEQUENCE [LARGE SCALE GENOMIC DNA]</scope>
    <source>
        <strain evidence="6">JCM 15906</strain>
    </source>
</reference>
<comment type="similarity">
    <text evidence="1">Belongs to the universal stress protein A family.</text>
</comment>
<dbReference type="InterPro" id="IPR006016">
    <property type="entry name" value="UspA"/>
</dbReference>
<dbReference type="RefSeq" id="WP_023938404.1">
    <property type="nucleotide sequence ID" value="NZ_BAOU01000052.1"/>
</dbReference>
<evidence type="ECO:0000313" key="5">
    <source>
        <dbReference type="EMBL" id="GAD06020.1"/>
    </source>
</evidence>
<accession>T1DT55</accession>
<keyword evidence="2" id="KW-0175">Coiled coil</keyword>
<evidence type="ECO:0000256" key="1">
    <source>
        <dbReference type="ARBA" id="ARBA00008791"/>
    </source>
</evidence>
<dbReference type="Proteomes" id="UP000018031">
    <property type="component" value="Unassembled WGS sequence"/>
</dbReference>
<feature type="coiled-coil region" evidence="2">
    <location>
        <begin position="143"/>
        <end position="170"/>
    </location>
</feature>
<dbReference type="EMBL" id="BAOU01000052">
    <property type="protein sequence ID" value="GAD06020.1"/>
    <property type="molecule type" value="Genomic_DNA"/>
</dbReference>
<reference evidence="5 6" key="2">
    <citation type="journal article" date="2013" name="Genome Announc.">
        <title>Draft Genome Sequences of Porphyromonas crevioricanis JCM 15906T and Porphyromonas cansulci JCM 13913T Isolated from a Canine Oral Cavity.</title>
        <authorList>
            <person name="Sakamoto M."/>
            <person name="Tanaka N."/>
            <person name="Shiwa Y."/>
            <person name="Yoshikawa H."/>
            <person name="Ohkuma M."/>
        </authorList>
    </citation>
    <scope>NUCLEOTIDE SEQUENCE [LARGE SCALE GENOMIC DNA]</scope>
    <source>
        <strain evidence="5 6">JCM 15906</strain>
    </source>
</reference>
<gene>
    <name evidence="5" type="ORF">PORCRE_1740</name>
</gene>
<dbReference type="Gene3D" id="3.40.50.12370">
    <property type="match status" value="1"/>
</dbReference>
<evidence type="ECO:0000313" key="6">
    <source>
        <dbReference type="Proteomes" id="UP000018031"/>
    </source>
</evidence>
<dbReference type="InterPro" id="IPR006015">
    <property type="entry name" value="Universal_stress_UspA"/>
</dbReference>
<feature type="domain" description="DUF2007" evidence="4">
    <location>
        <begin position="16"/>
        <end position="65"/>
    </location>
</feature>
<comment type="caution">
    <text evidence="5">The sequence shown here is derived from an EMBL/GenBank/DDBJ whole genome shotgun (WGS) entry which is preliminary data.</text>
</comment>
<sequence>MSESKLVTIAIHTYEKAQILKTLLESEGIETQLHNVNQIQPVVSAGVRVRIKETDLPKALRIIEDNKWDQEEKDVPEEKPSHPSDYVLIPVDFSEYSMKICELGFNFAHRKGLNVVLFHVHFTPIGSAFFSIGDAAMFQVPVETNLSKELAKANRQISKLKKELRERVAAGELPEVKFTSIIRNGTPEDVILSYSRRHPPVIIIMGTRGKSRKDSDLIGSVAAEVIDSSRVPVLVIPEEVPFNDLKKADRVAVATSFDQRDMVLFDSFMELLGSHINASIRLFNISTSTPEWNEVQLKAIQEYYKHYYPNIDISYNPLDPGDFSLALEKFIRMEDIDMIVVNTYRRNFFSQFFNPSMARRMLFHAGTPLLVMHGKRS</sequence>